<name>C1F5L4_ACIC5</name>
<dbReference type="KEGG" id="aca:ACP_3194"/>
<dbReference type="HOGENOM" id="CLU_012069_0_2_0"/>
<dbReference type="GO" id="GO:0003697">
    <property type="term" value="F:single-stranded DNA binding"/>
    <property type="evidence" value="ECO:0007669"/>
    <property type="project" value="InterPro"/>
</dbReference>
<feature type="region of interest" description="Disordered" evidence="1">
    <location>
        <begin position="1"/>
        <end position="40"/>
    </location>
</feature>
<keyword evidence="4" id="KW-1185">Reference proteome</keyword>
<proteinExistence type="predicted"/>
<evidence type="ECO:0000313" key="4">
    <source>
        <dbReference type="Proteomes" id="UP000002207"/>
    </source>
</evidence>
<organism evidence="3 4">
    <name type="scientific">Acidobacterium capsulatum (strain ATCC 51196 / DSM 11244 / BCRC 80197 / JCM 7670 / NBRC 15755 / NCIMB 13165 / 161)</name>
    <dbReference type="NCBI Taxonomy" id="240015"/>
    <lineage>
        <taxon>Bacteria</taxon>
        <taxon>Pseudomonadati</taxon>
        <taxon>Acidobacteriota</taxon>
        <taxon>Terriglobia</taxon>
        <taxon>Terriglobales</taxon>
        <taxon>Acidobacteriaceae</taxon>
        <taxon>Acidobacterium</taxon>
    </lineage>
</organism>
<sequence>MPYASSSTAATTAPHRKNAALGNQSESRYQQRTTQKDNPTQQLIKQAVDFLLQQLEAGKSETLTAYLTAMARFHSYSFGNILAIARQRPTATRVAGFSTWKELGRFVKKGEKGIQILAPIVGHRRRKNDQQQETDEKPRPVLIGFRAVYVFDVAQTEGADLPEFEHNVTGDVGSHRDGLIAFLEQQNIALEYNENIAPALGVSYGGKIALLPGQSKAEEFVTLVHEVAHELLHKTERRTMTTATVRETEAEAVAFIVGQAIGLEMGRASSDYIQMYAGNAALLAESLEVVQRASAVILGAVHAESSGSQDAASEVQEPIAEVA</sequence>
<protein>
    <recommendedName>
        <fullName evidence="2">N-terminal domain-containing protein</fullName>
    </recommendedName>
</protein>
<dbReference type="OrthoDB" id="9803716at2"/>
<evidence type="ECO:0000259" key="2">
    <source>
        <dbReference type="Pfam" id="PF08401"/>
    </source>
</evidence>
<dbReference type="EMBL" id="CP001472">
    <property type="protein sequence ID" value="ACO34572.1"/>
    <property type="molecule type" value="Genomic_DNA"/>
</dbReference>
<dbReference type="InParanoid" id="C1F5L4"/>
<feature type="compositionally biased region" description="Polar residues" evidence="1">
    <location>
        <begin position="21"/>
        <end position="40"/>
    </location>
</feature>
<accession>C1F5L4</accession>
<dbReference type="STRING" id="240015.ACP_3194"/>
<dbReference type="RefSeq" id="WP_015898236.1">
    <property type="nucleotide sequence ID" value="NC_012483.1"/>
</dbReference>
<gene>
    <name evidence="3" type="ordered locus">ACP_3194</name>
</gene>
<feature type="compositionally biased region" description="Low complexity" evidence="1">
    <location>
        <begin position="1"/>
        <end position="13"/>
    </location>
</feature>
<dbReference type="eggNOG" id="COG4227">
    <property type="taxonomic scope" value="Bacteria"/>
</dbReference>
<dbReference type="Pfam" id="PF08401">
    <property type="entry name" value="ArdcN"/>
    <property type="match status" value="1"/>
</dbReference>
<dbReference type="InterPro" id="IPR013610">
    <property type="entry name" value="ArdC_N"/>
</dbReference>
<reference evidence="3 4" key="1">
    <citation type="journal article" date="2009" name="Appl. Environ. Microbiol.">
        <title>Three genomes from the phylum Acidobacteria provide insight into the lifestyles of these microorganisms in soils.</title>
        <authorList>
            <person name="Ward N.L."/>
            <person name="Challacombe J.F."/>
            <person name="Janssen P.H."/>
            <person name="Henrissat B."/>
            <person name="Coutinho P.M."/>
            <person name="Wu M."/>
            <person name="Xie G."/>
            <person name="Haft D.H."/>
            <person name="Sait M."/>
            <person name="Badger J."/>
            <person name="Barabote R.D."/>
            <person name="Bradley B."/>
            <person name="Brettin T.S."/>
            <person name="Brinkac L.M."/>
            <person name="Bruce D."/>
            <person name="Creasy T."/>
            <person name="Daugherty S.C."/>
            <person name="Davidsen T.M."/>
            <person name="DeBoy R.T."/>
            <person name="Detter J.C."/>
            <person name="Dodson R.J."/>
            <person name="Durkin A.S."/>
            <person name="Ganapathy A."/>
            <person name="Gwinn-Giglio M."/>
            <person name="Han C.S."/>
            <person name="Khouri H."/>
            <person name="Kiss H."/>
            <person name="Kothari S.P."/>
            <person name="Madupu R."/>
            <person name="Nelson K.E."/>
            <person name="Nelson W.C."/>
            <person name="Paulsen I."/>
            <person name="Penn K."/>
            <person name="Ren Q."/>
            <person name="Rosovitz M.J."/>
            <person name="Selengut J.D."/>
            <person name="Shrivastava S."/>
            <person name="Sullivan S.A."/>
            <person name="Tapia R."/>
            <person name="Thompson L.S."/>
            <person name="Watkins K.L."/>
            <person name="Yang Q."/>
            <person name="Yu C."/>
            <person name="Zafar N."/>
            <person name="Zhou L."/>
            <person name="Kuske C.R."/>
        </authorList>
    </citation>
    <scope>NUCLEOTIDE SEQUENCE [LARGE SCALE GENOMIC DNA]</scope>
    <source>
        <strain evidence="4">ATCC 51196 / DSM 11244 / BCRC 80197 / JCM 7670 / NBRC 15755 / NCIMB 13165 / 161</strain>
    </source>
</reference>
<dbReference type="Proteomes" id="UP000002207">
    <property type="component" value="Chromosome"/>
</dbReference>
<evidence type="ECO:0000313" key="3">
    <source>
        <dbReference type="EMBL" id="ACO34572.1"/>
    </source>
</evidence>
<dbReference type="AlphaFoldDB" id="C1F5L4"/>
<feature type="domain" description="N-terminal" evidence="2">
    <location>
        <begin position="44"/>
        <end position="151"/>
    </location>
</feature>
<evidence type="ECO:0000256" key="1">
    <source>
        <dbReference type="SAM" id="MobiDB-lite"/>
    </source>
</evidence>